<dbReference type="Proteomes" id="UP000240419">
    <property type="component" value="Unassembled WGS sequence"/>
</dbReference>
<dbReference type="AlphaFoldDB" id="A0A2P7V3R7"/>
<keyword evidence="2" id="KW-1185">Reference proteome</keyword>
<protein>
    <submittedName>
        <fullName evidence="1">Sugar transporter</fullName>
    </submittedName>
</protein>
<comment type="caution">
    <text evidence="1">The sequence shown here is derived from an EMBL/GenBank/DDBJ whole genome shotgun (WGS) entry which is preliminary data.</text>
</comment>
<proteinExistence type="predicted"/>
<dbReference type="OrthoDB" id="9802430at2"/>
<reference evidence="1 2" key="1">
    <citation type="submission" date="2018-03" db="EMBL/GenBank/DDBJ databases">
        <title>Brevisbacillus phylogenomics.</title>
        <authorList>
            <person name="Dunlap C."/>
        </authorList>
    </citation>
    <scope>NUCLEOTIDE SEQUENCE [LARGE SCALE GENOMIC DNA]</scope>
    <source>
        <strain evidence="1 2">NRRL NRS-1210</strain>
    </source>
</reference>
<organism evidence="1 2">
    <name type="scientific">Brevibacillus fortis</name>
    <dbReference type="NCBI Taxonomy" id="2126352"/>
    <lineage>
        <taxon>Bacteria</taxon>
        <taxon>Bacillati</taxon>
        <taxon>Bacillota</taxon>
        <taxon>Bacilli</taxon>
        <taxon>Bacillales</taxon>
        <taxon>Paenibacillaceae</taxon>
        <taxon>Brevibacillus</taxon>
    </lineage>
</organism>
<dbReference type="EMBL" id="PXZM01000026">
    <property type="protein sequence ID" value="PSJ93851.1"/>
    <property type="molecule type" value="Genomic_DNA"/>
</dbReference>
<sequence length="110" mass="12099">MSTFKDQLKADAAVFLNPGEFADQIDIDGKQITGMIEPVAIGGGNRSYSYPTHDREYTEEIMLYVNRADFTFIPPVGHTLKINKKAYVIVAPPADLEGILEIRLGGNSNP</sequence>
<gene>
    <name evidence="1" type="ORF">C7R93_16850</name>
</gene>
<evidence type="ECO:0000313" key="2">
    <source>
        <dbReference type="Proteomes" id="UP000240419"/>
    </source>
</evidence>
<name>A0A2P7V3R7_9BACL</name>
<accession>A0A2P7V3R7</accession>
<keyword evidence="1" id="KW-0813">Transport</keyword>
<keyword evidence="1" id="KW-0762">Sugar transport</keyword>
<evidence type="ECO:0000313" key="1">
    <source>
        <dbReference type="EMBL" id="PSJ93851.1"/>
    </source>
</evidence>
<dbReference type="RefSeq" id="WP_106839908.1">
    <property type="nucleotide sequence ID" value="NZ_JBCNIW010000053.1"/>
</dbReference>